<dbReference type="Proteomes" id="UP000060016">
    <property type="component" value="Chromosome"/>
</dbReference>
<evidence type="ECO:0000313" key="1">
    <source>
        <dbReference type="EMBL" id="AKV59757.1"/>
    </source>
</evidence>
<dbReference type="PATRIC" id="fig|156976.3.peg.205"/>
<evidence type="ECO:0000313" key="2">
    <source>
        <dbReference type="Proteomes" id="UP000060016"/>
    </source>
</evidence>
<reference evidence="1 2" key="1">
    <citation type="submission" date="2015-08" db="EMBL/GenBank/DDBJ databases">
        <authorList>
            <person name="Babu N.S."/>
            <person name="Beckwith C.J."/>
            <person name="Beseler K.G."/>
            <person name="Brison A."/>
            <person name="Carone J.V."/>
            <person name="Caskin T.P."/>
            <person name="Diamond M."/>
            <person name="Durham M.E."/>
            <person name="Foxe J.M."/>
            <person name="Go M."/>
            <person name="Henderson B.A."/>
            <person name="Jones I.B."/>
            <person name="McGettigan J.A."/>
            <person name="Micheletti S.J."/>
            <person name="Nasrallah M.E."/>
            <person name="Ortiz D."/>
            <person name="Piller C.R."/>
            <person name="Privatt S.R."/>
            <person name="Schneider S.L."/>
            <person name="Sharp S."/>
            <person name="Smith T.C."/>
            <person name="Stanton J.D."/>
            <person name="Ullery H.E."/>
            <person name="Wilson R.J."/>
            <person name="Serrano M.G."/>
            <person name="Buck G."/>
            <person name="Lee V."/>
            <person name="Wang Y."/>
            <person name="Carvalho R."/>
            <person name="Voegtly L."/>
            <person name="Shi R."/>
            <person name="Duckworth R."/>
            <person name="Johnson A."/>
            <person name="Loviza R."/>
            <person name="Walstead R."/>
            <person name="Shah Z."/>
            <person name="Kiflezghi M."/>
            <person name="Wade K."/>
            <person name="Ball S.L."/>
            <person name="Bradley K.W."/>
            <person name="Asai D.J."/>
            <person name="Bowman C.A."/>
            <person name="Russell D.A."/>
            <person name="Pope W.H."/>
            <person name="Jacobs-Sera D."/>
            <person name="Hendrix R.W."/>
            <person name="Hatfull G.F."/>
        </authorList>
    </citation>
    <scope>NUCLEOTIDE SEQUENCE [LARGE SCALE GENOMIC DNA]</scope>
    <source>
        <strain evidence="1 2">PUDD_83A45</strain>
    </source>
</reference>
<name>A0A0K1REB1_9CORY</name>
<dbReference type="KEGG" id="crie:AK829_01065"/>
<proteinExistence type="predicted"/>
<keyword evidence="2" id="KW-1185">Reference proteome</keyword>
<dbReference type="EMBL" id="CP012342">
    <property type="protein sequence ID" value="AKV59757.1"/>
    <property type="molecule type" value="Genomic_DNA"/>
</dbReference>
<sequence>MGRGERWGVEKQMLLLPEGEPGEVWFTRWRRAPDGTYSCRERIVGTAEEIEAFAAGVEALAERGNFVARVTQRTYAWAYV</sequence>
<accession>A0A0K1REB1</accession>
<dbReference type="AlphaFoldDB" id="A0A0K1REB1"/>
<protein>
    <submittedName>
        <fullName evidence="1">Uncharacterized protein</fullName>
    </submittedName>
</protein>
<gene>
    <name evidence="1" type="ORF">AK829_01065</name>
</gene>
<organism evidence="1 2">
    <name type="scientific">Corynebacterium riegelii</name>
    <dbReference type="NCBI Taxonomy" id="156976"/>
    <lineage>
        <taxon>Bacteria</taxon>
        <taxon>Bacillati</taxon>
        <taxon>Actinomycetota</taxon>
        <taxon>Actinomycetes</taxon>
        <taxon>Mycobacteriales</taxon>
        <taxon>Corynebacteriaceae</taxon>
        <taxon>Corynebacterium</taxon>
    </lineage>
</organism>